<dbReference type="eggNOG" id="COG1242">
    <property type="taxonomic scope" value="Bacteria"/>
</dbReference>
<keyword evidence="10" id="KW-1185">Reference proteome</keyword>
<dbReference type="AlphaFoldDB" id="B0P9H4"/>
<dbReference type="SFLD" id="SFLDG01086">
    <property type="entry name" value="elongater_protein-like"/>
    <property type="match status" value="1"/>
</dbReference>
<keyword evidence="6" id="KW-0411">Iron-sulfur</keyword>
<dbReference type="NCBIfam" id="TIGR01212">
    <property type="entry name" value="TIGR01212 family radical SAM protein"/>
    <property type="match status" value="1"/>
</dbReference>
<evidence type="ECO:0000256" key="4">
    <source>
        <dbReference type="ARBA" id="ARBA00022723"/>
    </source>
</evidence>
<evidence type="ECO:0000256" key="7">
    <source>
        <dbReference type="SAM" id="MobiDB-lite"/>
    </source>
</evidence>
<feature type="region of interest" description="Disordered" evidence="7">
    <location>
        <begin position="1"/>
        <end position="26"/>
    </location>
</feature>
<dbReference type="HOGENOM" id="CLU_060920_0_0_9"/>
<comment type="caution">
    <text evidence="9">The sequence shown here is derived from an EMBL/GenBank/DDBJ whole genome shotgun (WGS) entry which is preliminary data.</text>
</comment>
<keyword evidence="5" id="KW-0408">Iron</keyword>
<dbReference type="GO" id="GO:0046872">
    <property type="term" value="F:metal ion binding"/>
    <property type="evidence" value="ECO:0007669"/>
    <property type="project" value="UniProtKB-KW"/>
</dbReference>
<dbReference type="PROSITE" id="PS51918">
    <property type="entry name" value="RADICAL_SAM"/>
    <property type="match status" value="1"/>
</dbReference>
<organism evidence="9 10">
    <name type="scientific">Anaerotruncus colihominis DSM 17241</name>
    <dbReference type="NCBI Taxonomy" id="445972"/>
    <lineage>
        <taxon>Bacteria</taxon>
        <taxon>Bacillati</taxon>
        <taxon>Bacillota</taxon>
        <taxon>Clostridia</taxon>
        <taxon>Eubacteriales</taxon>
        <taxon>Oscillospiraceae</taxon>
        <taxon>Anaerotruncus</taxon>
    </lineage>
</organism>
<dbReference type="SFLD" id="SFLDS00029">
    <property type="entry name" value="Radical_SAM"/>
    <property type="match status" value="1"/>
</dbReference>
<gene>
    <name evidence="9" type="ORF">ANACOL_01442</name>
</gene>
<dbReference type="EMBL" id="ABGD02000011">
    <property type="protein sequence ID" value="EDS11861.1"/>
    <property type="molecule type" value="Genomic_DNA"/>
</dbReference>
<accession>B0P9H4</accession>
<protein>
    <submittedName>
        <fullName evidence="9">Radical SAM protein, TIGR01212 family</fullName>
    </submittedName>
</protein>
<dbReference type="SUPFAM" id="SSF102114">
    <property type="entry name" value="Radical SAM enzymes"/>
    <property type="match status" value="1"/>
</dbReference>
<evidence type="ECO:0000256" key="5">
    <source>
        <dbReference type="ARBA" id="ARBA00023004"/>
    </source>
</evidence>
<dbReference type="PANTHER" id="PTHR11135:SF1">
    <property type="entry name" value="PROTEIN YHCC"/>
    <property type="match status" value="1"/>
</dbReference>
<dbReference type="Pfam" id="PF04055">
    <property type="entry name" value="Radical_SAM"/>
    <property type="match status" value="1"/>
</dbReference>
<keyword evidence="2" id="KW-0004">4Fe-4S</keyword>
<dbReference type="InterPro" id="IPR039661">
    <property type="entry name" value="ELP3"/>
</dbReference>
<dbReference type="GO" id="GO:0051539">
    <property type="term" value="F:4 iron, 4 sulfur cluster binding"/>
    <property type="evidence" value="ECO:0007669"/>
    <property type="project" value="UniProtKB-KW"/>
</dbReference>
<dbReference type="InterPro" id="IPR006638">
    <property type="entry name" value="Elp3/MiaA/NifB-like_rSAM"/>
</dbReference>
<comment type="cofactor">
    <cofactor evidence="1">
        <name>[4Fe-4S] cluster</name>
        <dbReference type="ChEBI" id="CHEBI:49883"/>
    </cofactor>
</comment>
<evidence type="ECO:0000256" key="2">
    <source>
        <dbReference type="ARBA" id="ARBA00022485"/>
    </source>
</evidence>
<dbReference type="SFLD" id="SFLDG01091">
    <property type="entry name" value="uncharacterized_CHP01210-like"/>
    <property type="match status" value="1"/>
</dbReference>
<name>B0P9H4_9FIRM</name>
<feature type="domain" description="Radical SAM core" evidence="8">
    <location>
        <begin position="61"/>
        <end position="301"/>
    </location>
</feature>
<dbReference type="SMART" id="SM00729">
    <property type="entry name" value="Elp3"/>
    <property type="match status" value="1"/>
</dbReference>
<reference evidence="9" key="2">
    <citation type="submission" date="2013-09" db="EMBL/GenBank/DDBJ databases">
        <title>Draft genome sequence of Anaerotruncus colihominis(DSM 17241).</title>
        <authorList>
            <person name="Sudarsanam P."/>
            <person name="Ley R."/>
            <person name="Guruge J."/>
            <person name="Turnbaugh P.J."/>
            <person name="Mahowald M."/>
            <person name="Liep D."/>
            <person name="Gordon J."/>
        </authorList>
    </citation>
    <scope>NUCLEOTIDE SEQUENCE</scope>
    <source>
        <strain evidence="9">DSM 17241</strain>
    </source>
</reference>
<dbReference type="Proteomes" id="UP000003803">
    <property type="component" value="Unassembled WGS sequence"/>
</dbReference>
<dbReference type="GO" id="GO:0003824">
    <property type="term" value="F:catalytic activity"/>
    <property type="evidence" value="ECO:0007669"/>
    <property type="project" value="InterPro"/>
</dbReference>
<evidence type="ECO:0000313" key="9">
    <source>
        <dbReference type="EMBL" id="EDS11861.1"/>
    </source>
</evidence>
<evidence type="ECO:0000256" key="3">
    <source>
        <dbReference type="ARBA" id="ARBA00022691"/>
    </source>
</evidence>
<proteinExistence type="predicted"/>
<evidence type="ECO:0000256" key="6">
    <source>
        <dbReference type="ARBA" id="ARBA00023014"/>
    </source>
</evidence>
<dbReference type="Gene3D" id="3.80.30.20">
    <property type="entry name" value="tm_1862 like domain"/>
    <property type="match status" value="1"/>
</dbReference>
<sequence>MRRAEGRSRGLSAPPGGGQSAHGLRAPKRLGIMKTGDVPMSFLYSDSNKRYHTYSYAMRRRFGGKVMRVSLNAGFTCPNIDGTKGRGGCVFCSPSGSGEFGGNPAESIAAQFTQVAARMSEKWDTPLRIAYFQAHTNTYAPVAVLRRLYEQALACPGVVGLAIATRPDCLPDDVCALLEELSRRTYLTVELGLQSIHDETGRQINRCYGYDTFLSGYERLHARNIPVGVHIINGLPGETRRMMVETARTLARLDLHLVKIHLLHVLEGTQLAKLWRAGAFELMTREAYVQTVCDQLEELPAECIVGRLTGDGDPDTLLGPEWSRKKLCVLNEVDKELLRRNSWQGRRRACPPLF</sequence>
<evidence type="ECO:0000256" key="1">
    <source>
        <dbReference type="ARBA" id="ARBA00001966"/>
    </source>
</evidence>
<reference evidence="9" key="1">
    <citation type="submission" date="2007-11" db="EMBL/GenBank/DDBJ databases">
        <authorList>
            <person name="Fulton L."/>
            <person name="Clifton S."/>
            <person name="Fulton B."/>
            <person name="Xu J."/>
            <person name="Minx P."/>
            <person name="Pepin K.H."/>
            <person name="Johnson M."/>
            <person name="Thiruvilangam P."/>
            <person name="Bhonagiri V."/>
            <person name="Nash W.E."/>
            <person name="Mardis E.R."/>
            <person name="Wilson R.K."/>
        </authorList>
    </citation>
    <scope>NUCLEOTIDE SEQUENCE [LARGE SCALE GENOMIC DNA]</scope>
    <source>
        <strain evidence="9">DSM 17241</strain>
    </source>
</reference>
<dbReference type="InterPro" id="IPR007197">
    <property type="entry name" value="rSAM"/>
</dbReference>
<dbReference type="Pfam" id="PF16199">
    <property type="entry name" value="Radical_SAM_C"/>
    <property type="match status" value="1"/>
</dbReference>
<evidence type="ECO:0000259" key="8">
    <source>
        <dbReference type="PROSITE" id="PS51918"/>
    </source>
</evidence>
<dbReference type="InterPro" id="IPR058240">
    <property type="entry name" value="rSAM_sf"/>
</dbReference>
<dbReference type="InterPro" id="IPR005911">
    <property type="entry name" value="YhcC-like"/>
</dbReference>
<dbReference type="PANTHER" id="PTHR11135">
    <property type="entry name" value="HISTONE ACETYLTRANSFERASE-RELATED"/>
    <property type="match status" value="1"/>
</dbReference>
<keyword evidence="3" id="KW-0949">S-adenosyl-L-methionine</keyword>
<dbReference type="STRING" id="169435.ERS852551_03571"/>
<keyword evidence="4" id="KW-0479">Metal-binding</keyword>
<evidence type="ECO:0000313" key="10">
    <source>
        <dbReference type="Proteomes" id="UP000003803"/>
    </source>
</evidence>
<dbReference type="InterPro" id="IPR023404">
    <property type="entry name" value="rSAM_horseshoe"/>
</dbReference>
<dbReference type="InterPro" id="IPR032432">
    <property type="entry name" value="Radical_SAM_C"/>
</dbReference>